<keyword evidence="2" id="KW-1185">Reference proteome</keyword>
<dbReference type="EMBL" id="VBTY01000347">
    <property type="protein sequence ID" value="MDG3497379.1"/>
    <property type="molecule type" value="Genomic_DNA"/>
</dbReference>
<proteinExistence type="predicted"/>
<sequence length="216" mass="24474">MKQKMIEVFGQENLVYAHPENLSKINLSQETSRFILDMGLPYVVDYFRFSMDFEAISKDIKIGESLQHLGQVFSVGCLNATPLVGRMIHLGEIGLLRNANLSDIGKRLRFLNINIEDDVILHSEVDNSSRICLDTENEGRIISISPKDLSITFLNSNFQKLSACLIACHIDIFAGKDFDQGINDFKSDLKKIDPKAFDSEIWVEIIERLVIDSKGY</sequence>
<gene>
    <name evidence="1" type="ORF">FEV09_22885</name>
</gene>
<organism evidence="1 2">
    <name type="scientific">Pseudanabaena catenata USMAC16</name>
    <dbReference type="NCBI Taxonomy" id="1855837"/>
    <lineage>
        <taxon>Bacteria</taxon>
        <taxon>Bacillati</taxon>
        <taxon>Cyanobacteriota</taxon>
        <taxon>Cyanophyceae</taxon>
        <taxon>Pseudanabaenales</taxon>
        <taxon>Pseudanabaenaceae</taxon>
        <taxon>Pseudanabaena</taxon>
    </lineage>
</organism>
<comment type="caution">
    <text evidence="1">The sequence shown here is derived from an EMBL/GenBank/DDBJ whole genome shotgun (WGS) entry which is preliminary data.</text>
</comment>
<name>A0A9X4MK35_9CYAN</name>
<evidence type="ECO:0000313" key="2">
    <source>
        <dbReference type="Proteomes" id="UP001152872"/>
    </source>
</evidence>
<dbReference type="RefSeq" id="WP_009629604.1">
    <property type="nucleotide sequence ID" value="NZ_VBTY01000347.1"/>
</dbReference>
<evidence type="ECO:0000313" key="1">
    <source>
        <dbReference type="EMBL" id="MDG3497379.1"/>
    </source>
</evidence>
<accession>A0A9X4MK35</accession>
<dbReference type="Proteomes" id="UP001152872">
    <property type="component" value="Unassembled WGS sequence"/>
</dbReference>
<protein>
    <submittedName>
        <fullName evidence="1">SUKH-4 family immunity protein</fullName>
    </submittedName>
</protein>
<reference evidence="1" key="1">
    <citation type="submission" date="2019-05" db="EMBL/GenBank/DDBJ databases">
        <title>Whole genome sequencing of Pseudanabaena catenata USMAC16.</title>
        <authorList>
            <person name="Khan Z."/>
            <person name="Omar W.M."/>
            <person name="Convey P."/>
            <person name="Merican F."/>
            <person name="Najimudin N."/>
        </authorList>
    </citation>
    <scope>NUCLEOTIDE SEQUENCE</scope>
    <source>
        <strain evidence="1">USMAC16</strain>
    </source>
</reference>
<dbReference type="AlphaFoldDB" id="A0A9X4MK35"/>